<dbReference type="GO" id="GO:0004644">
    <property type="term" value="F:phosphoribosylglycinamide formyltransferase activity"/>
    <property type="evidence" value="ECO:0007669"/>
    <property type="project" value="UniProtKB-UniRule"/>
</dbReference>
<dbReference type="InterPro" id="IPR002376">
    <property type="entry name" value="Formyl_transf_N"/>
</dbReference>
<comment type="similarity">
    <text evidence="4">Belongs to the GART family.</text>
</comment>
<feature type="domain" description="Formyl transferase N-terminal" evidence="5">
    <location>
        <begin position="8"/>
        <end position="188"/>
    </location>
</feature>
<dbReference type="Pfam" id="PF00551">
    <property type="entry name" value="Formyl_trans_N"/>
    <property type="match status" value="1"/>
</dbReference>
<evidence type="ECO:0000259" key="5">
    <source>
        <dbReference type="Pfam" id="PF00551"/>
    </source>
</evidence>
<evidence type="ECO:0000256" key="4">
    <source>
        <dbReference type="HAMAP-Rule" id="MF_01930"/>
    </source>
</evidence>
<organism evidence="6 7">
    <name type="scientific">Zymomonas mobilis subsp. mobilis (strain ATCC 10988 / DSM 424 / LMG 404 / NCIMB 8938 / NRRL B-806 / ZM1)</name>
    <dbReference type="NCBI Taxonomy" id="555217"/>
    <lineage>
        <taxon>Bacteria</taxon>
        <taxon>Pseudomonadati</taxon>
        <taxon>Pseudomonadota</taxon>
        <taxon>Alphaproteobacteria</taxon>
        <taxon>Sphingomonadales</taxon>
        <taxon>Zymomonadaceae</taxon>
        <taxon>Zymomonas</taxon>
    </lineage>
</organism>
<evidence type="ECO:0000256" key="2">
    <source>
        <dbReference type="ARBA" id="ARBA00022679"/>
    </source>
</evidence>
<reference evidence="6 7" key="1">
    <citation type="journal article" date="2011" name="J. Bacteriol.">
        <title>Genome sequence of the ethanol-producing Zymomonas mobilis subsp. mobilis lectotype strain ATCC 10988.</title>
        <authorList>
            <person name="Pappas K.M."/>
            <person name="Kouvelis V.N."/>
            <person name="Saunders E."/>
            <person name="Brettin T.S."/>
            <person name="Bruce D."/>
            <person name="Detter C."/>
            <person name="Balakireva M."/>
            <person name="Han C.S."/>
            <person name="Savvakis G."/>
            <person name="Kyrpides N.C."/>
            <person name="Typas M.A."/>
        </authorList>
    </citation>
    <scope>NUCLEOTIDE SEQUENCE [LARGE SCALE GENOMIC DNA]</scope>
    <source>
        <strain evidence="7">ATCC 10988 / DSM 424 / CCUG 17860 / LMG 404 / NCIMB 8938 / NRRL B-806 / ZM1</strain>
    </source>
</reference>
<gene>
    <name evidence="4" type="primary">purN</name>
    <name evidence="6" type="ordered locus">Zmob_0577</name>
</gene>
<keyword evidence="3 4" id="KW-0658">Purine biosynthesis</keyword>
<dbReference type="Proteomes" id="UP000001494">
    <property type="component" value="Chromosome"/>
</dbReference>
<feature type="binding site" evidence="4">
    <location>
        <begin position="96"/>
        <end position="99"/>
    </location>
    <ligand>
        <name>(6R)-10-formyltetrahydrofolate</name>
        <dbReference type="ChEBI" id="CHEBI:195366"/>
    </ligand>
</feature>
<comment type="catalytic activity">
    <reaction evidence="4">
        <text>N(1)-(5-phospho-beta-D-ribosyl)glycinamide + (6R)-10-formyltetrahydrofolate = N(2)-formyl-N(1)-(5-phospho-beta-D-ribosyl)glycinamide + (6S)-5,6,7,8-tetrahydrofolate + H(+)</text>
        <dbReference type="Rhea" id="RHEA:15053"/>
        <dbReference type="ChEBI" id="CHEBI:15378"/>
        <dbReference type="ChEBI" id="CHEBI:57453"/>
        <dbReference type="ChEBI" id="CHEBI:143788"/>
        <dbReference type="ChEBI" id="CHEBI:147286"/>
        <dbReference type="ChEBI" id="CHEBI:195366"/>
        <dbReference type="EC" id="2.1.2.2"/>
    </reaction>
</comment>
<dbReference type="EMBL" id="CP002850">
    <property type="protein sequence ID" value="AEH62422.1"/>
    <property type="molecule type" value="Genomic_DNA"/>
</dbReference>
<dbReference type="EC" id="2.1.2.2" evidence="4"/>
<dbReference type="GO" id="GO:0005829">
    <property type="term" value="C:cytosol"/>
    <property type="evidence" value="ECO:0007669"/>
    <property type="project" value="TreeGrafter"/>
</dbReference>
<dbReference type="InterPro" id="IPR036477">
    <property type="entry name" value="Formyl_transf_N_sf"/>
</dbReference>
<feature type="site" description="Raises pKa of active site His" evidence="4">
    <location>
        <position position="151"/>
    </location>
</feature>
<dbReference type="CDD" id="cd08645">
    <property type="entry name" value="FMT_core_GART"/>
    <property type="match status" value="1"/>
</dbReference>
<feature type="binding site" evidence="4">
    <location>
        <position position="71"/>
    </location>
    <ligand>
        <name>(6R)-10-formyltetrahydrofolate</name>
        <dbReference type="ChEBI" id="CHEBI:195366"/>
    </ligand>
</feature>
<comment type="function">
    <text evidence="4">Catalyzes the transfer of a formyl group from 10-formyltetrahydrofolate to 5-phospho-ribosyl-glycinamide (GAR), producing 5-phospho-ribosyl-N-formylglycinamide (FGAR) and tetrahydrofolate.</text>
</comment>
<sequence>MANSPAKKKVGVLISGRGSNMEALIEASNRPDCPYEITLVFSNIEDAQGLKIAEEAGIKTAFLDHRGHGGRAAYDQKVLAILQEAKLDIVVLAGYMRIVTPEFVSAWEGRMLNIHPALLPSFTGLDTHKRALESGVRWHGCTVHFVTSELDAGPIITQAAVPVYEDDTEDSLAKRVLKEEHRIYAEALEDLAADRLILKDNRVFHKKG</sequence>
<dbReference type="RefSeq" id="WP_014500593.1">
    <property type="nucleotide sequence ID" value="NC_017262.1"/>
</dbReference>
<name>A0A0H3G0W8_ZYMMA</name>
<dbReference type="KEGG" id="zmm:Zmob_0577"/>
<dbReference type="HAMAP" id="MF_01930">
    <property type="entry name" value="PurN"/>
    <property type="match status" value="1"/>
</dbReference>
<dbReference type="PANTHER" id="PTHR43369:SF2">
    <property type="entry name" value="PHOSPHORIBOSYLGLYCINAMIDE FORMYLTRANSFERASE"/>
    <property type="match status" value="1"/>
</dbReference>
<comment type="pathway">
    <text evidence="1 4">Purine metabolism; IMP biosynthesis via de novo pathway; N(2)-formyl-N(1)-(5-phospho-D-ribosyl)glycinamide from N(1)-(5-phospho-D-ribosyl)glycinamide (10-formyl THF route): step 1/1.</text>
</comment>
<dbReference type="eggNOG" id="COG0299">
    <property type="taxonomic scope" value="Bacteria"/>
</dbReference>
<dbReference type="NCBIfam" id="TIGR00639">
    <property type="entry name" value="PurN"/>
    <property type="match status" value="1"/>
</dbReference>
<dbReference type="HOGENOM" id="CLU_038395_1_1_5"/>
<proteinExistence type="inferred from homology"/>
<feature type="active site" description="Proton donor" evidence="4">
    <location>
        <position position="115"/>
    </location>
</feature>
<protein>
    <recommendedName>
        <fullName evidence="4">Phosphoribosylglycinamide formyltransferase</fullName>
        <ecNumber evidence="4">2.1.2.2</ecNumber>
    </recommendedName>
    <alternativeName>
        <fullName evidence="4">5'-phosphoribosylglycinamide transformylase</fullName>
    </alternativeName>
    <alternativeName>
        <fullName evidence="4">GAR transformylase</fullName>
        <shortName evidence="4">GART</shortName>
    </alternativeName>
</protein>
<dbReference type="AlphaFoldDB" id="A0A0H3G0W8"/>
<evidence type="ECO:0000313" key="7">
    <source>
        <dbReference type="Proteomes" id="UP000001494"/>
    </source>
</evidence>
<feature type="binding site" evidence="4">
    <location>
        <position position="113"/>
    </location>
    <ligand>
        <name>(6R)-10-formyltetrahydrofolate</name>
        <dbReference type="ChEBI" id="CHEBI:195366"/>
    </ligand>
</feature>
<dbReference type="SUPFAM" id="SSF53328">
    <property type="entry name" value="Formyltransferase"/>
    <property type="match status" value="1"/>
</dbReference>
<evidence type="ECO:0000256" key="1">
    <source>
        <dbReference type="ARBA" id="ARBA00005054"/>
    </source>
</evidence>
<evidence type="ECO:0000256" key="3">
    <source>
        <dbReference type="ARBA" id="ARBA00022755"/>
    </source>
</evidence>
<dbReference type="UniPathway" id="UPA00074">
    <property type="reaction ID" value="UER00126"/>
</dbReference>
<keyword evidence="2 4" id="KW-0808">Transferase</keyword>
<dbReference type="PANTHER" id="PTHR43369">
    <property type="entry name" value="PHOSPHORIBOSYLGLYCINAMIDE FORMYLTRANSFERASE"/>
    <property type="match status" value="1"/>
</dbReference>
<evidence type="ECO:0000313" key="6">
    <source>
        <dbReference type="EMBL" id="AEH62422.1"/>
    </source>
</evidence>
<dbReference type="GO" id="GO:0006189">
    <property type="term" value="P:'de novo' IMP biosynthetic process"/>
    <property type="evidence" value="ECO:0007669"/>
    <property type="project" value="UniProtKB-UniRule"/>
</dbReference>
<dbReference type="Gene3D" id="3.40.50.170">
    <property type="entry name" value="Formyl transferase, N-terminal domain"/>
    <property type="match status" value="1"/>
</dbReference>
<feature type="binding site" evidence="4">
    <location>
        <begin position="18"/>
        <end position="20"/>
    </location>
    <ligand>
        <name>N(1)-(5-phospho-beta-D-ribosyl)glycinamide</name>
        <dbReference type="ChEBI" id="CHEBI:143788"/>
    </ligand>
</feature>
<dbReference type="InterPro" id="IPR004607">
    <property type="entry name" value="GART"/>
</dbReference>
<dbReference type="OrthoDB" id="9806170at2"/>
<accession>A0A0H3G0W8</accession>